<evidence type="ECO:0000256" key="2">
    <source>
        <dbReference type="ARBA" id="ARBA00023125"/>
    </source>
</evidence>
<reference evidence="6" key="1">
    <citation type="journal article" date="2019" name="Int. J. Syst. Evol. Microbiol.">
        <title>The Global Catalogue of Microorganisms (GCM) 10K type strain sequencing project: providing services to taxonomists for standard genome sequencing and annotation.</title>
        <authorList>
            <consortium name="The Broad Institute Genomics Platform"/>
            <consortium name="The Broad Institute Genome Sequencing Center for Infectious Disease"/>
            <person name="Wu L."/>
            <person name="Ma J."/>
        </authorList>
    </citation>
    <scope>NUCLEOTIDE SEQUENCE [LARGE SCALE GENOMIC DNA]</scope>
    <source>
        <strain evidence="6">JCM 14736</strain>
    </source>
</reference>
<dbReference type="Gene3D" id="1.25.40.10">
    <property type="entry name" value="Tetratricopeptide repeat domain"/>
    <property type="match status" value="1"/>
</dbReference>
<proteinExistence type="predicted"/>
<evidence type="ECO:0000259" key="4">
    <source>
        <dbReference type="PROSITE" id="PS50043"/>
    </source>
</evidence>
<dbReference type="CDD" id="cd06170">
    <property type="entry name" value="LuxR_C_like"/>
    <property type="match status" value="1"/>
</dbReference>
<dbReference type="PROSITE" id="PS50043">
    <property type="entry name" value="HTH_LUXR_2"/>
    <property type="match status" value="1"/>
</dbReference>
<dbReference type="InterPro" id="IPR016032">
    <property type="entry name" value="Sig_transdc_resp-reg_C-effctor"/>
</dbReference>
<sequence length="491" mass="53436">MIDAIRREAASAAPEHARMLLRRNWLRLIIESHTGELERLCMSDPDPHDPQLLLIRACCRDLSGDSYGAEYLRGQGLRVAEDDFVACFTDLLLAPDTAAKAAAADRAHLALTQCGPDDDYSSALFLLGWTEVRLRRDFPRAIALLRSAVAEAQLRDRPETHRLALSNLAFALTQAGLFGEAERLLESLPEASGPSDWDRFEGGLPAANLGCIAYWRGDFERAATLLESAIVEESPGNNFEALARLYYVMSLVALRREERYYAAASLLQGISRADKHGIPWDTLRRVVSAWLAHAQGQDARALALSAPALTRTGAAVAHALLSELYRAIGEPVLSGQAFRLAAAAGLPRYARVSTLVTSAALHSAAGRGDLAHEQLDHALENAAVERVLAPFLSDDPVISDLLTAHAHWGSNHQEFLHEILEKRGLHGTAVGGILTDREKEVLACLRTTMTADEIAARLGVAYPTVKSHIRAIYRKLGVTSRRAAVHAVDPG</sequence>
<keyword evidence="1" id="KW-0805">Transcription regulation</keyword>
<dbReference type="EMBL" id="BAAAOB010000003">
    <property type="protein sequence ID" value="GAA1795781.1"/>
    <property type="molecule type" value="Genomic_DNA"/>
</dbReference>
<evidence type="ECO:0000256" key="1">
    <source>
        <dbReference type="ARBA" id="ARBA00023015"/>
    </source>
</evidence>
<keyword evidence="2" id="KW-0238">DNA-binding</keyword>
<dbReference type="Gene3D" id="1.10.10.10">
    <property type="entry name" value="Winged helix-like DNA-binding domain superfamily/Winged helix DNA-binding domain"/>
    <property type="match status" value="1"/>
</dbReference>
<accession>A0ABP4XV38</accession>
<comment type="caution">
    <text evidence="5">The sequence shown here is derived from an EMBL/GenBank/DDBJ whole genome shotgun (WGS) entry which is preliminary data.</text>
</comment>
<dbReference type="SMART" id="SM00421">
    <property type="entry name" value="HTH_LUXR"/>
    <property type="match status" value="1"/>
</dbReference>
<dbReference type="PANTHER" id="PTHR44688">
    <property type="entry name" value="DNA-BINDING TRANSCRIPTIONAL ACTIVATOR DEVR_DOSR"/>
    <property type="match status" value="1"/>
</dbReference>
<dbReference type="Proteomes" id="UP001500851">
    <property type="component" value="Unassembled WGS sequence"/>
</dbReference>
<evidence type="ECO:0000313" key="5">
    <source>
        <dbReference type="EMBL" id="GAA1795781.1"/>
    </source>
</evidence>
<dbReference type="Pfam" id="PF00196">
    <property type="entry name" value="GerE"/>
    <property type="match status" value="1"/>
</dbReference>
<gene>
    <name evidence="5" type="ORF">GCM10009768_26100</name>
</gene>
<dbReference type="PRINTS" id="PR00038">
    <property type="entry name" value="HTHLUXR"/>
</dbReference>
<protein>
    <recommendedName>
        <fullName evidence="4">HTH luxR-type domain-containing protein</fullName>
    </recommendedName>
</protein>
<evidence type="ECO:0000256" key="3">
    <source>
        <dbReference type="ARBA" id="ARBA00023163"/>
    </source>
</evidence>
<keyword evidence="6" id="KW-1185">Reference proteome</keyword>
<dbReference type="InterPro" id="IPR011990">
    <property type="entry name" value="TPR-like_helical_dom_sf"/>
</dbReference>
<evidence type="ECO:0000313" key="6">
    <source>
        <dbReference type="Proteomes" id="UP001500851"/>
    </source>
</evidence>
<dbReference type="SUPFAM" id="SSF46894">
    <property type="entry name" value="C-terminal effector domain of the bipartite response regulators"/>
    <property type="match status" value="1"/>
</dbReference>
<dbReference type="SUPFAM" id="SSF48452">
    <property type="entry name" value="TPR-like"/>
    <property type="match status" value="1"/>
</dbReference>
<dbReference type="InterPro" id="IPR000792">
    <property type="entry name" value="Tscrpt_reg_LuxR_C"/>
</dbReference>
<name>A0ABP4XV38_9MICO</name>
<organism evidence="5 6">
    <name type="scientific">Leucobacter iarius</name>
    <dbReference type="NCBI Taxonomy" id="333963"/>
    <lineage>
        <taxon>Bacteria</taxon>
        <taxon>Bacillati</taxon>
        <taxon>Actinomycetota</taxon>
        <taxon>Actinomycetes</taxon>
        <taxon>Micrococcales</taxon>
        <taxon>Microbacteriaceae</taxon>
        <taxon>Leucobacter</taxon>
    </lineage>
</organism>
<dbReference type="PANTHER" id="PTHR44688:SF16">
    <property type="entry name" value="DNA-BINDING TRANSCRIPTIONAL ACTIVATOR DEVR_DOSR"/>
    <property type="match status" value="1"/>
</dbReference>
<keyword evidence="3" id="KW-0804">Transcription</keyword>
<dbReference type="InterPro" id="IPR036388">
    <property type="entry name" value="WH-like_DNA-bd_sf"/>
</dbReference>
<feature type="domain" description="HTH luxR-type" evidence="4">
    <location>
        <begin position="427"/>
        <end position="491"/>
    </location>
</feature>